<comment type="similarity">
    <text evidence="2 9">Belongs to the prefoldin subunit beta family.</text>
</comment>
<keyword evidence="6 9" id="KW-0143">Chaperone</keyword>
<dbReference type="KEGG" id="gah:GAH_01546"/>
<evidence type="ECO:0000256" key="10">
    <source>
        <dbReference type="SAM" id="Coils"/>
    </source>
</evidence>
<name>A0A0F7DBI8_9EURY</name>
<protein>
    <recommendedName>
        <fullName evidence="4 9">Prefoldin subunit beta</fullName>
    </recommendedName>
    <alternativeName>
        <fullName evidence="8 9">GimC subunit beta</fullName>
    </alternativeName>
</protein>
<dbReference type="GO" id="GO:0005737">
    <property type="term" value="C:cytoplasm"/>
    <property type="evidence" value="ECO:0007669"/>
    <property type="project" value="UniProtKB-SubCell"/>
</dbReference>
<dbReference type="GO" id="GO:0051082">
    <property type="term" value="F:unfolded protein binding"/>
    <property type="evidence" value="ECO:0007669"/>
    <property type="project" value="UniProtKB-UniRule"/>
</dbReference>
<evidence type="ECO:0000256" key="1">
    <source>
        <dbReference type="ARBA" id="ARBA00004496"/>
    </source>
</evidence>
<dbReference type="PANTHER" id="PTHR20903">
    <property type="entry name" value="PREFOLDIN SUBUNIT 1-RELATED"/>
    <property type="match status" value="1"/>
</dbReference>
<dbReference type="AlphaFoldDB" id="A0A0F7DBI8"/>
<dbReference type="PANTHER" id="PTHR20903:SF0">
    <property type="entry name" value="PREFOLDIN SUBUNIT 1"/>
    <property type="match status" value="1"/>
</dbReference>
<evidence type="ECO:0000256" key="3">
    <source>
        <dbReference type="ARBA" id="ARBA00011716"/>
    </source>
</evidence>
<sequence>MGELPPQVQNLAAQLQQVQQQLQLILTQKAQLESLIKEAKDALEELEKSDSDHAFKAVGNVLVKLKKDEVEKDLKEKIETYEVRKNMLERQENKLRERLADLQAKLKSAINVQAG</sequence>
<keyword evidence="10" id="KW-0175">Coiled coil</keyword>
<evidence type="ECO:0000256" key="9">
    <source>
        <dbReference type="HAMAP-Rule" id="MF_00307"/>
    </source>
</evidence>
<comment type="subunit">
    <text evidence="3 9">Heterohexamer of two alpha and four beta subunits.</text>
</comment>
<dbReference type="FunCoup" id="A0A0F7DBI8">
    <property type="interactions" value="1"/>
</dbReference>
<dbReference type="InterPro" id="IPR009053">
    <property type="entry name" value="Prefoldin"/>
</dbReference>
<dbReference type="CDD" id="cd23162">
    <property type="entry name" value="Prefoldin_beta_GimC"/>
    <property type="match status" value="1"/>
</dbReference>
<gene>
    <name evidence="9" type="primary">pfdB</name>
    <name evidence="11" type="ORF">GAH_01546</name>
</gene>
<keyword evidence="5 9" id="KW-0963">Cytoplasm</keyword>
<dbReference type="RefSeq" id="WP_048095899.1">
    <property type="nucleotide sequence ID" value="NZ_CP011267.1"/>
</dbReference>
<evidence type="ECO:0000256" key="5">
    <source>
        <dbReference type="ARBA" id="ARBA00022490"/>
    </source>
</evidence>
<dbReference type="HOGENOM" id="CLU_131909_1_1_2"/>
<evidence type="ECO:0000256" key="7">
    <source>
        <dbReference type="ARBA" id="ARBA00025077"/>
    </source>
</evidence>
<dbReference type="NCBIfam" id="TIGR02338">
    <property type="entry name" value="gimC_beta"/>
    <property type="match status" value="1"/>
</dbReference>
<dbReference type="Proteomes" id="UP000034723">
    <property type="component" value="Chromosome"/>
</dbReference>
<accession>A0A0F7DBI8</accession>
<evidence type="ECO:0000256" key="8">
    <source>
        <dbReference type="ARBA" id="ARBA00033461"/>
    </source>
</evidence>
<dbReference type="GeneID" id="24804116"/>
<dbReference type="InterPro" id="IPR012713">
    <property type="entry name" value="PfdB"/>
</dbReference>
<evidence type="ECO:0000313" key="11">
    <source>
        <dbReference type="EMBL" id="AKG91166.1"/>
    </source>
</evidence>
<dbReference type="Gene3D" id="1.10.287.370">
    <property type="match status" value="1"/>
</dbReference>
<organism evidence="11 12">
    <name type="scientific">Geoglobus ahangari</name>
    <dbReference type="NCBI Taxonomy" id="113653"/>
    <lineage>
        <taxon>Archaea</taxon>
        <taxon>Methanobacteriati</taxon>
        <taxon>Methanobacteriota</taxon>
        <taxon>Archaeoglobi</taxon>
        <taxon>Archaeoglobales</taxon>
        <taxon>Archaeoglobaceae</taxon>
        <taxon>Geoglobus</taxon>
    </lineage>
</organism>
<evidence type="ECO:0000256" key="4">
    <source>
        <dbReference type="ARBA" id="ARBA00016304"/>
    </source>
</evidence>
<dbReference type="InterPro" id="IPR002777">
    <property type="entry name" value="PFD_beta-like"/>
</dbReference>
<dbReference type="STRING" id="113653.GAH_01546"/>
<dbReference type="Pfam" id="PF01920">
    <property type="entry name" value="Prefoldin_2"/>
    <property type="match status" value="1"/>
</dbReference>
<keyword evidence="12" id="KW-1185">Reference proteome</keyword>
<dbReference type="GO" id="GO:0016272">
    <property type="term" value="C:prefoldin complex"/>
    <property type="evidence" value="ECO:0007669"/>
    <property type="project" value="UniProtKB-UniRule"/>
</dbReference>
<dbReference type="HAMAP" id="MF_00307">
    <property type="entry name" value="PfdB"/>
    <property type="match status" value="1"/>
</dbReference>
<evidence type="ECO:0000256" key="2">
    <source>
        <dbReference type="ARBA" id="ARBA00008045"/>
    </source>
</evidence>
<dbReference type="SUPFAM" id="SSF46579">
    <property type="entry name" value="Prefoldin"/>
    <property type="match status" value="1"/>
</dbReference>
<dbReference type="EMBL" id="CP011267">
    <property type="protein sequence ID" value="AKG91166.1"/>
    <property type="molecule type" value="Genomic_DNA"/>
</dbReference>
<evidence type="ECO:0000256" key="6">
    <source>
        <dbReference type="ARBA" id="ARBA00023186"/>
    </source>
</evidence>
<feature type="coiled-coil region" evidence="10">
    <location>
        <begin position="8"/>
        <end position="112"/>
    </location>
</feature>
<dbReference type="GO" id="GO:0044183">
    <property type="term" value="F:protein folding chaperone"/>
    <property type="evidence" value="ECO:0007669"/>
    <property type="project" value="TreeGrafter"/>
</dbReference>
<comment type="subcellular location">
    <subcellularLocation>
        <location evidence="1 9">Cytoplasm</location>
    </subcellularLocation>
</comment>
<comment type="function">
    <text evidence="7 9">Molecular chaperone capable of stabilizing a range of proteins. Seems to fulfill an ATP-independent, HSP70-like function in archaeal de novo protein folding.</text>
</comment>
<proteinExistence type="inferred from homology"/>
<dbReference type="InParanoid" id="A0A0F7DBI8"/>
<evidence type="ECO:0000313" key="12">
    <source>
        <dbReference type="Proteomes" id="UP000034723"/>
    </source>
</evidence>
<reference evidence="11 12" key="1">
    <citation type="submission" date="2015-04" db="EMBL/GenBank/DDBJ databases">
        <title>The complete genome sequence of the hyperthermophilic, obligate iron-reducing archaeon Geoglobus ahangari strain 234T.</title>
        <authorList>
            <person name="Manzella M.P."/>
            <person name="Holmes D.E."/>
            <person name="Rocheleau J.M."/>
            <person name="Chung A."/>
            <person name="Reguera G."/>
            <person name="Kashefi K."/>
        </authorList>
    </citation>
    <scope>NUCLEOTIDE SEQUENCE [LARGE SCALE GENOMIC DNA]</scope>
    <source>
        <strain evidence="11 12">234</strain>
    </source>
</reference>